<dbReference type="RefSeq" id="WP_277849747.1">
    <property type="nucleotide sequence ID" value="NZ_CP120956.1"/>
</dbReference>
<evidence type="ECO:0000256" key="2">
    <source>
        <dbReference type="SAM" id="Coils"/>
    </source>
</evidence>
<name>A0AAX3STL0_9BURK</name>
<reference evidence="4" key="1">
    <citation type="submission" date="2023-03" db="EMBL/GenBank/DDBJ databases">
        <title>Synergistic degradation of erythromycin by symbiotic bacteria Ery-6A and Ery-6B and application in simulated water remediation.</title>
        <authorList>
            <person name="Xu S."/>
        </authorList>
    </citation>
    <scope>NUCLEOTIDE SEQUENCE</scope>
    <source>
        <strain evidence="4">Ery-6A</strain>
    </source>
</reference>
<comment type="subcellular location">
    <subcellularLocation>
        <location evidence="1">Virion</location>
    </subcellularLocation>
</comment>
<dbReference type="SUPFAM" id="SSF56563">
    <property type="entry name" value="Major capsid protein gp5"/>
    <property type="match status" value="1"/>
</dbReference>
<proteinExistence type="predicted"/>
<dbReference type="Pfam" id="PF05065">
    <property type="entry name" value="Phage_capsid"/>
    <property type="match status" value="1"/>
</dbReference>
<evidence type="ECO:0000313" key="5">
    <source>
        <dbReference type="Proteomes" id="UP001219066"/>
    </source>
</evidence>
<evidence type="ECO:0000259" key="3">
    <source>
        <dbReference type="Pfam" id="PF05065"/>
    </source>
</evidence>
<dbReference type="InterPro" id="IPR054612">
    <property type="entry name" value="Phage_capsid-like_C"/>
</dbReference>
<evidence type="ECO:0000313" key="4">
    <source>
        <dbReference type="EMBL" id="WFF83343.1"/>
    </source>
</evidence>
<dbReference type="AlphaFoldDB" id="A0AAX3STL0"/>
<gene>
    <name evidence="4" type="ORF">PYR84_11800</name>
</gene>
<accession>A0AAX3STL0</accession>
<protein>
    <submittedName>
        <fullName evidence="4">Phage major capsid protein</fullName>
    </submittedName>
</protein>
<dbReference type="Proteomes" id="UP001219066">
    <property type="component" value="Chromosome"/>
</dbReference>
<sequence>MSLVTQLRSERAQLNETLQALAKKDAAGEQLSAEELQQFTSLETQIGELSAKIARAESAERLNAAAAVPVNESARGINGPPAGAHVTVTDNAPPGASVAQVARLLAAAGGNQQHAAQMAQEGGFGQDIVQTLSTVTPGACGVLIPANMAASVIEALRPRSVVRSMGAVSLPLVNGNMTLPRIKDSTVVGYIGTETDIPVTDMTFADMKLQAKKMGALVPISNDLLSFAGINPRVDSIVANDLLISTGLAEDLHYIRSAGSALLPKGLRYWALPGNVVDAPVDPDLKAIDLFLGGLMLRLEAANAAMANCGWLMHPRTIRWLQSLRDGNGNKAYPEIDQGQLKGYRFGLSTQIPVNLGAGGDESEIYFVDFSDCYIGETGQLSIAYSTEASYKDAGGNMVSAFQRDQTLVRVIAHNDFGVRHVESVAVGAKVKWGAGM</sequence>
<dbReference type="EMBL" id="CP120956">
    <property type="protein sequence ID" value="WFF83343.1"/>
    <property type="molecule type" value="Genomic_DNA"/>
</dbReference>
<organism evidence="4 5">
    <name type="scientific">Delftia tsuruhatensis</name>
    <dbReference type="NCBI Taxonomy" id="180282"/>
    <lineage>
        <taxon>Bacteria</taxon>
        <taxon>Pseudomonadati</taxon>
        <taxon>Pseudomonadota</taxon>
        <taxon>Betaproteobacteria</taxon>
        <taxon>Burkholderiales</taxon>
        <taxon>Comamonadaceae</taxon>
        <taxon>Delftia</taxon>
    </lineage>
</organism>
<dbReference type="InterPro" id="IPR024455">
    <property type="entry name" value="Phage_capsid"/>
</dbReference>
<evidence type="ECO:0000256" key="1">
    <source>
        <dbReference type="ARBA" id="ARBA00004328"/>
    </source>
</evidence>
<feature type="domain" description="Phage capsid-like C-terminal" evidence="3">
    <location>
        <begin position="141"/>
        <end position="428"/>
    </location>
</feature>
<feature type="coiled-coil region" evidence="2">
    <location>
        <begin position="4"/>
        <end position="59"/>
    </location>
</feature>
<dbReference type="NCBIfam" id="TIGR01554">
    <property type="entry name" value="major_cap_HK97"/>
    <property type="match status" value="1"/>
</dbReference>
<keyword evidence="2" id="KW-0175">Coiled coil</keyword>